<dbReference type="Gene3D" id="3.40.50.300">
    <property type="entry name" value="P-loop containing nucleotide triphosphate hydrolases"/>
    <property type="match status" value="1"/>
</dbReference>
<reference evidence="5" key="1">
    <citation type="submission" date="2021-09" db="EMBL/GenBank/DDBJ databases">
        <authorList>
            <person name="Martin H S."/>
        </authorList>
    </citation>
    <scope>NUCLEOTIDE SEQUENCE</scope>
</reference>
<dbReference type="PANTHER" id="PTHR46652">
    <property type="entry name" value="LEUCINE-RICH REPEAT AND IQ DOMAIN-CONTAINING PROTEIN 1-RELATED"/>
    <property type="match status" value="1"/>
</dbReference>
<dbReference type="SUPFAM" id="SSF52540">
    <property type="entry name" value="P-loop containing nucleoside triphosphate hydrolases"/>
    <property type="match status" value="1"/>
</dbReference>
<keyword evidence="6" id="KW-1185">Reference proteome</keyword>
<evidence type="ECO:0000259" key="4">
    <source>
        <dbReference type="PROSITE" id="PS50052"/>
    </source>
</evidence>
<evidence type="ECO:0000313" key="5">
    <source>
        <dbReference type="EMBL" id="CAG9564705.1"/>
    </source>
</evidence>
<evidence type="ECO:0000256" key="1">
    <source>
        <dbReference type="ARBA" id="ARBA00022614"/>
    </source>
</evidence>
<dbReference type="PROSITE" id="PS51450">
    <property type="entry name" value="LRR"/>
    <property type="match status" value="3"/>
</dbReference>
<dbReference type="Proteomes" id="UP000789524">
    <property type="component" value="Unassembled WGS sequence"/>
</dbReference>
<protein>
    <submittedName>
        <fullName evidence="5">(African queen) hypothetical protein</fullName>
    </submittedName>
</protein>
<dbReference type="OrthoDB" id="6334211at2759"/>
<dbReference type="SMART" id="SM00365">
    <property type="entry name" value="LRR_SD22"/>
    <property type="match status" value="2"/>
</dbReference>
<dbReference type="Gene3D" id="3.80.10.10">
    <property type="entry name" value="Ribonuclease Inhibitor"/>
    <property type="match status" value="2"/>
</dbReference>
<feature type="region of interest" description="Disordered" evidence="3">
    <location>
        <begin position="611"/>
        <end position="639"/>
    </location>
</feature>
<name>A0A8J2QL33_9NEOP</name>
<feature type="domain" description="Guanylate kinase-like" evidence="4">
    <location>
        <begin position="393"/>
        <end position="589"/>
    </location>
</feature>
<evidence type="ECO:0000313" key="6">
    <source>
        <dbReference type="Proteomes" id="UP000789524"/>
    </source>
</evidence>
<dbReference type="PROSITE" id="PS50052">
    <property type="entry name" value="GUANYLATE_KINASE_2"/>
    <property type="match status" value="1"/>
</dbReference>
<dbReference type="EMBL" id="CAKASE010000051">
    <property type="protein sequence ID" value="CAG9564705.1"/>
    <property type="molecule type" value="Genomic_DNA"/>
</dbReference>
<sequence>MDEDNNKVTEEEATDDITSIDINLKSRKSVRISDTTFRVLQYGSVLKTWNEISKINYLSSLSLHDVSKDQHIFSSNFLPKALISLAFDILDRKRRDSLTSENFPIIITPLLNEDQLWGCFYNFPELYDDSYSPVVKIRNIEDVPPLEEGTLTRDMVTACLSYLKRTPILGDFVYIKLNLSSKDLTEFWSMTVLDLSHNNIKHISGLQNLRYLRRLDLSFNHIQRLENLNHLRLVWLDISNNNISSFEFGHDVGLWTLLHLEYLNLNENNLSSLKLFSGCTRLKELHVRNNQLGILLELAVYMRTMRRLVLIDLRSNPMCNVPGYKDVVINTFPVLLNLDNEDLDPIEQRTLKMNMTPDIQTFAARRLSRLLYIEQLSRARVSMYTPPADSTDVPIVILVGYEAVGKGALARRLATECSSNVELALQHTTAFYHQIDHYIVVSRKNFDEMLLDGEFLTYSEMDGESYGLTREQAFVKDGKVKIVTMDLIGALMLQLRGYRPYMILTFCHDKRSLALRQQERKIIRNAAYEKRLSMDPPTELSTLQVLLSGRIIIKGLLNEIVQSSTSFPKEEVNKSPADSSLFSLYNQPQGMDEYVSDVYGQVLFHEKHSKRSIDTRSLPAKDQASSHGRHHASSAWKVGSRKSSKSVTFTSGVAYEERQELHNDVETDPSGMLVETPREADGDNYLSYNY</sequence>
<keyword evidence="2" id="KW-0677">Repeat</keyword>
<dbReference type="InterPro" id="IPR027417">
    <property type="entry name" value="P-loop_NTPase"/>
</dbReference>
<dbReference type="InterPro" id="IPR008144">
    <property type="entry name" value="Guanylate_kin-like_dom"/>
</dbReference>
<feature type="region of interest" description="Disordered" evidence="3">
    <location>
        <begin position="658"/>
        <end position="690"/>
    </location>
</feature>
<dbReference type="InterPro" id="IPR001611">
    <property type="entry name" value="Leu-rich_rpt"/>
</dbReference>
<gene>
    <name evidence="5" type="ORF">DCHRY22_LOCUS5661</name>
</gene>
<accession>A0A8J2QL33</accession>
<proteinExistence type="predicted"/>
<keyword evidence="1" id="KW-0433">Leucine-rich repeat</keyword>
<dbReference type="InterPro" id="IPR050836">
    <property type="entry name" value="SDS22/Internalin_LRR"/>
</dbReference>
<dbReference type="PANTHER" id="PTHR46652:SF3">
    <property type="entry name" value="LEUCINE-RICH REPEAT-CONTAINING PROTEIN 9"/>
    <property type="match status" value="1"/>
</dbReference>
<evidence type="ECO:0000256" key="3">
    <source>
        <dbReference type="SAM" id="MobiDB-lite"/>
    </source>
</evidence>
<comment type="caution">
    <text evidence="5">The sequence shown here is derived from an EMBL/GenBank/DDBJ whole genome shotgun (WGS) entry which is preliminary data.</text>
</comment>
<evidence type="ECO:0000256" key="2">
    <source>
        <dbReference type="ARBA" id="ARBA00022737"/>
    </source>
</evidence>
<dbReference type="InterPro" id="IPR032675">
    <property type="entry name" value="LRR_dom_sf"/>
</dbReference>
<dbReference type="AlphaFoldDB" id="A0A8J2QL33"/>
<organism evidence="5 6">
    <name type="scientific">Danaus chrysippus</name>
    <name type="common">African queen</name>
    <dbReference type="NCBI Taxonomy" id="151541"/>
    <lineage>
        <taxon>Eukaryota</taxon>
        <taxon>Metazoa</taxon>
        <taxon>Ecdysozoa</taxon>
        <taxon>Arthropoda</taxon>
        <taxon>Hexapoda</taxon>
        <taxon>Insecta</taxon>
        <taxon>Pterygota</taxon>
        <taxon>Neoptera</taxon>
        <taxon>Endopterygota</taxon>
        <taxon>Lepidoptera</taxon>
        <taxon>Glossata</taxon>
        <taxon>Ditrysia</taxon>
        <taxon>Papilionoidea</taxon>
        <taxon>Nymphalidae</taxon>
        <taxon>Danainae</taxon>
        <taxon>Danaini</taxon>
        <taxon>Danaina</taxon>
        <taxon>Danaus</taxon>
        <taxon>Anosia</taxon>
    </lineage>
</organism>
<dbReference type="SUPFAM" id="SSF52075">
    <property type="entry name" value="Outer arm dynein light chain 1"/>
    <property type="match status" value="1"/>
</dbReference>